<sequence length="110" mass="11726">MTARDFELAEAVEAIRNELLNAAARGAGNDVTFQVGPIQMEFTVELRRDVRARGGIKAYVLSGEVDAGRSRTRTHRVSFTLEPRRTDGDPLLVAADGEGGTAGLTTAGPL</sequence>
<proteinExistence type="predicted"/>
<dbReference type="RefSeq" id="WP_261958245.1">
    <property type="nucleotide sequence ID" value="NZ_AP026074.1"/>
</dbReference>
<accession>A0ABN6R8T4</accession>
<name>A0ABN6R8T4_STRNI</name>
<keyword evidence="3" id="KW-0614">Plasmid</keyword>
<dbReference type="EMBL" id="AP026074">
    <property type="protein sequence ID" value="BDM74773.1"/>
    <property type="molecule type" value="Genomic_DNA"/>
</dbReference>
<geneLocation type="plasmid" evidence="3 4">
    <name>SNP1</name>
</geneLocation>
<feature type="domain" description="Trypsin-co-occurring" evidence="2">
    <location>
        <begin position="7"/>
        <end position="83"/>
    </location>
</feature>
<reference evidence="3" key="1">
    <citation type="submission" date="2022-06" db="EMBL/GenBank/DDBJ databases">
        <title>Complete genome sequence of Streptomyces nigrescens HEK616.</title>
        <authorList>
            <person name="Asamizu S."/>
            <person name="Onaka H."/>
        </authorList>
    </citation>
    <scope>NUCLEOTIDE SEQUENCE</scope>
    <source>
        <strain evidence="3">HEK616</strain>
        <plasmid evidence="3">SNP1</plasmid>
    </source>
</reference>
<dbReference type="Proteomes" id="UP001059597">
    <property type="component" value="Plasmid SNP1"/>
</dbReference>
<feature type="region of interest" description="Disordered" evidence="1">
    <location>
        <begin position="88"/>
        <end position="110"/>
    </location>
</feature>
<dbReference type="Pfam" id="PF19631">
    <property type="entry name" value="Trypco2"/>
    <property type="match status" value="1"/>
</dbReference>
<organism evidence="3 4">
    <name type="scientific">Streptomyces nigrescens</name>
    <dbReference type="NCBI Taxonomy" id="1920"/>
    <lineage>
        <taxon>Bacteria</taxon>
        <taxon>Bacillati</taxon>
        <taxon>Actinomycetota</taxon>
        <taxon>Actinomycetes</taxon>
        <taxon>Kitasatosporales</taxon>
        <taxon>Streptomycetaceae</taxon>
        <taxon>Streptomyces</taxon>
    </lineage>
</organism>
<keyword evidence="4" id="KW-1185">Reference proteome</keyword>
<evidence type="ECO:0000313" key="4">
    <source>
        <dbReference type="Proteomes" id="UP001059597"/>
    </source>
</evidence>
<evidence type="ECO:0000256" key="1">
    <source>
        <dbReference type="SAM" id="MobiDB-lite"/>
    </source>
</evidence>
<evidence type="ECO:0000313" key="3">
    <source>
        <dbReference type="EMBL" id="BDM74773.1"/>
    </source>
</evidence>
<protein>
    <recommendedName>
        <fullName evidence="2">Trypsin-co-occurring domain-containing protein</fullName>
    </recommendedName>
</protein>
<evidence type="ECO:0000259" key="2">
    <source>
        <dbReference type="Pfam" id="PF19631"/>
    </source>
</evidence>
<gene>
    <name evidence="3" type="ORF">HEK616_82600</name>
</gene>
<dbReference type="InterPro" id="IPR045608">
    <property type="entry name" value="Trypco2"/>
</dbReference>